<protein>
    <submittedName>
        <fullName evidence="1">Uncharacterized protein</fullName>
    </submittedName>
</protein>
<dbReference type="AlphaFoldDB" id="A0A174NEW3"/>
<gene>
    <name evidence="1" type="ORF">ERS852551_00900</name>
</gene>
<dbReference type="EMBL" id="CZBE01000005">
    <property type="protein sequence ID" value="CUP47174.1"/>
    <property type="molecule type" value="Genomic_DNA"/>
</dbReference>
<dbReference type="Proteomes" id="UP000095765">
    <property type="component" value="Unassembled WGS sequence"/>
</dbReference>
<organism evidence="1 2">
    <name type="scientific">Anaerotruncus colihominis</name>
    <dbReference type="NCBI Taxonomy" id="169435"/>
    <lineage>
        <taxon>Bacteria</taxon>
        <taxon>Bacillati</taxon>
        <taxon>Bacillota</taxon>
        <taxon>Clostridia</taxon>
        <taxon>Eubacteriales</taxon>
        <taxon>Oscillospiraceae</taxon>
        <taxon>Anaerotruncus</taxon>
    </lineage>
</organism>
<evidence type="ECO:0000313" key="2">
    <source>
        <dbReference type="Proteomes" id="UP000095765"/>
    </source>
</evidence>
<name>A0A174NEW3_9FIRM</name>
<proteinExistence type="predicted"/>
<evidence type="ECO:0000313" key="1">
    <source>
        <dbReference type="EMBL" id="CUP47174.1"/>
    </source>
</evidence>
<sequence>MINRILTPADIQRITVGQEGPTAFFLDQVSYNLGKIRTQKREVARFPEMNFNRRKLILKIDRLHPCRADQTVQLFEKAVLQTHTQICKINL</sequence>
<reference evidence="1 2" key="1">
    <citation type="submission" date="2015-09" db="EMBL/GenBank/DDBJ databases">
        <authorList>
            <consortium name="Pathogen Informatics"/>
        </authorList>
    </citation>
    <scope>NUCLEOTIDE SEQUENCE [LARGE SCALE GENOMIC DNA]</scope>
    <source>
        <strain evidence="1 2">2789STDY5834939</strain>
    </source>
</reference>
<accession>A0A174NEW3</accession>